<evidence type="ECO:0000256" key="1">
    <source>
        <dbReference type="ARBA" id="ARBA00022450"/>
    </source>
</evidence>
<dbReference type="STRING" id="1048205.AB852_05895"/>
<proteinExistence type="predicted"/>
<reference evidence="4 5" key="1">
    <citation type="submission" date="2015-06" db="EMBL/GenBank/DDBJ databases">
        <title>Cloning and characterization of the uncialamcin biosynthetic gene cluster.</title>
        <authorList>
            <person name="Yan X."/>
            <person name="Huang T."/>
            <person name="Ge H."/>
            <person name="Shen B."/>
        </authorList>
    </citation>
    <scope>NUCLEOTIDE SEQUENCE [LARGE SCALE GENOMIC DNA]</scope>
    <source>
        <strain evidence="4 5">DCA2648</strain>
    </source>
</reference>
<dbReference type="GO" id="GO:0031177">
    <property type="term" value="F:phosphopantetheine binding"/>
    <property type="evidence" value="ECO:0007669"/>
    <property type="project" value="InterPro"/>
</dbReference>
<accession>A0A1Q4VEB1</accession>
<evidence type="ECO:0000256" key="2">
    <source>
        <dbReference type="ARBA" id="ARBA00022553"/>
    </source>
</evidence>
<dbReference type="InterPro" id="IPR020806">
    <property type="entry name" value="PKS_PP-bd"/>
</dbReference>
<organism evidence="4 5">
    <name type="scientific">Streptomyces uncialis</name>
    <dbReference type="NCBI Taxonomy" id="1048205"/>
    <lineage>
        <taxon>Bacteria</taxon>
        <taxon>Bacillati</taxon>
        <taxon>Actinomycetota</taxon>
        <taxon>Actinomycetes</taxon>
        <taxon>Kitasatosporales</taxon>
        <taxon>Streptomycetaceae</taxon>
        <taxon>Streptomyces</taxon>
    </lineage>
</organism>
<dbReference type="RefSeq" id="WP_073784289.1">
    <property type="nucleotide sequence ID" value="NZ_JAPEPH010000001.1"/>
</dbReference>
<evidence type="ECO:0000313" key="4">
    <source>
        <dbReference type="EMBL" id="OKH96176.1"/>
    </source>
</evidence>
<dbReference type="InterPro" id="IPR036736">
    <property type="entry name" value="ACP-like_sf"/>
</dbReference>
<dbReference type="GO" id="GO:0017000">
    <property type="term" value="P:antibiotic biosynthetic process"/>
    <property type="evidence" value="ECO:0007669"/>
    <property type="project" value="UniProtKB-ARBA"/>
</dbReference>
<dbReference type="SMART" id="SM00823">
    <property type="entry name" value="PKS_PP"/>
    <property type="match status" value="1"/>
</dbReference>
<evidence type="ECO:0000259" key="3">
    <source>
        <dbReference type="PROSITE" id="PS50075"/>
    </source>
</evidence>
<comment type="caution">
    <text evidence="4">The sequence shown here is derived from an EMBL/GenBank/DDBJ whole genome shotgun (WGS) entry which is preliminary data.</text>
</comment>
<protein>
    <submittedName>
        <fullName evidence="4">Actinorhodin polyketide synthase acyl carrier protein</fullName>
    </submittedName>
</protein>
<dbReference type="Gene3D" id="1.10.1200.10">
    <property type="entry name" value="ACP-like"/>
    <property type="match status" value="1"/>
</dbReference>
<gene>
    <name evidence="4" type="ORF">AB852_05895</name>
</gene>
<dbReference type="AlphaFoldDB" id="A0A1Q4VEB1"/>
<keyword evidence="2" id="KW-0597">Phosphoprotein</keyword>
<dbReference type="SUPFAM" id="SSF47336">
    <property type="entry name" value="ACP-like"/>
    <property type="match status" value="1"/>
</dbReference>
<name>A0A1Q4VEB1_9ACTN</name>
<feature type="domain" description="Carrier" evidence="3">
    <location>
        <begin position="5"/>
        <end position="83"/>
    </location>
</feature>
<dbReference type="PROSITE" id="PS50075">
    <property type="entry name" value="CARRIER"/>
    <property type="match status" value="1"/>
</dbReference>
<dbReference type="InterPro" id="IPR009081">
    <property type="entry name" value="PP-bd_ACP"/>
</dbReference>
<evidence type="ECO:0000313" key="5">
    <source>
        <dbReference type="Proteomes" id="UP000186455"/>
    </source>
</evidence>
<dbReference type="Pfam" id="PF00550">
    <property type="entry name" value="PP-binding"/>
    <property type="match status" value="1"/>
</dbReference>
<keyword evidence="1" id="KW-0596">Phosphopantetheine</keyword>
<dbReference type="EMBL" id="LFBV01000001">
    <property type="protein sequence ID" value="OKH96176.1"/>
    <property type="molecule type" value="Genomic_DNA"/>
</dbReference>
<keyword evidence="5" id="KW-1185">Reference proteome</keyword>
<dbReference type="Proteomes" id="UP000186455">
    <property type="component" value="Unassembled WGS sequence"/>
</dbReference>
<sequence>MASGEFTVSDLRRILHEAAGESDGADVGAGTLDTDFTELGYDSLARLETGSRIEREFGIKLEDTALLEAQTPRVLIAAVNTQLTVAGAS</sequence>